<dbReference type="OrthoDB" id="3546297at2759"/>
<feature type="region of interest" description="Disordered" evidence="1">
    <location>
        <begin position="1"/>
        <end position="44"/>
    </location>
</feature>
<evidence type="ECO:0000256" key="2">
    <source>
        <dbReference type="SAM" id="Phobius"/>
    </source>
</evidence>
<evidence type="ECO:0000259" key="3">
    <source>
        <dbReference type="Pfam" id="PF20237"/>
    </source>
</evidence>
<evidence type="ECO:0000313" key="4">
    <source>
        <dbReference type="EMBL" id="CAF9912346.1"/>
    </source>
</evidence>
<feature type="transmembrane region" description="Helical" evidence="2">
    <location>
        <begin position="258"/>
        <end position="277"/>
    </location>
</feature>
<keyword evidence="2" id="KW-1133">Transmembrane helix</keyword>
<evidence type="ECO:0000256" key="1">
    <source>
        <dbReference type="SAM" id="MobiDB-lite"/>
    </source>
</evidence>
<reference evidence="4" key="1">
    <citation type="submission" date="2021-03" db="EMBL/GenBank/DDBJ databases">
        <authorList>
            <person name="Tagirdzhanova G."/>
        </authorList>
    </citation>
    <scope>NUCLEOTIDE SEQUENCE</scope>
</reference>
<sequence>MTATNIQDEQPLNDLEAAHDDRAEAPDPQPESDSNPIPTNTTFQAGQGTALQRLFLNSNPTGRIEVEKVIVLSFRSLQLQRITELQDELLKLTLGAAAGKATPDHTEKVDEALENYAKALRNYETLSLNALPEVPRGATLVGSILSTTLAEPSRTETGRLLIRLGKRVRREAYIESFLQWLAKSQAISDVMTAIFPDCSGLGWAGVKLLLRSATVGTGMTPVDLIEIIQGVVGNLGFRELDPLGREKRSKRTALTERIFMAMFGGVALIAPMLIMTLHPSRNVSLITTSLATFIFALILALGATNSAGKDVLAATAAYAAVLVVFVGSNTTGSSQ</sequence>
<protein>
    <recommendedName>
        <fullName evidence="3">DUF6594 domain-containing protein</fullName>
    </recommendedName>
</protein>
<keyword evidence="5" id="KW-1185">Reference proteome</keyword>
<feature type="domain" description="DUF6594" evidence="3">
    <location>
        <begin position="68"/>
        <end position="323"/>
    </location>
</feature>
<feature type="transmembrane region" description="Helical" evidence="2">
    <location>
        <begin position="311"/>
        <end position="328"/>
    </location>
</feature>
<accession>A0A8H3ETB6</accession>
<comment type="caution">
    <text evidence="4">The sequence shown here is derived from an EMBL/GenBank/DDBJ whole genome shotgun (WGS) entry which is preliminary data.</text>
</comment>
<dbReference type="Proteomes" id="UP000664534">
    <property type="component" value="Unassembled WGS sequence"/>
</dbReference>
<dbReference type="AlphaFoldDB" id="A0A8H3ETB6"/>
<feature type="compositionally biased region" description="Polar residues" evidence="1">
    <location>
        <begin position="31"/>
        <end position="44"/>
    </location>
</feature>
<gene>
    <name evidence="4" type="ORF">IMSHALPRED_000290</name>
</gene>
<organism evidence="4 5">
    <name type="scientific">Imshaugia aleurites</name>
    <dbReference type="NCBI Taxonomy" id="172621"/>
    <lineage>
        <taxon>Eukaryota</taxon>
        <taxon>Fungi</taxon>
        <taxon>Dikarya</taxon>
        <taxon>Ascomycota</taxon>
        <taxon>Pezizomycotina</taxon>
        <taxon>Lecanoromycetes</taxon>
        <taxon>OSLEUM clade</taxon>
        <taxon>Lecanoromycetidae</taxon>
        <taxon>Lecanorales</taxon>
        <taxon>Lecanorineae</taxon>
        <taxon>Parmeliaceae</taxon>
        <taxon>Imshaugia</taxon>
    </lineage>
</organism>
<name>A0A8H3ETB6_9LECA</name>
<dbReference type="InterPro" id="IPR046529">
    <property type="entry name" value="DUF6594"/>
</dbReference>
<dbReference type="Pfam" id="PF20237">
    <property type="entry name" value="DUF6594"/>
    <property type="match status" value="1"/>
</dbReference>
<dbReference type="EMBL" id="CAJPDT010000010">
    <property type="protein sequence ID" value="CAF9912346.1"/>
    <property type="molecule type" value="Genomic_DNA"/>
</dbReference>
<keyword evidence="2" id="KW-0812">Transmembrane</keyword>
<evidence type="ECO:0000313" key="5">
    <source>
        <dbReference type="Proteomes" id="UP000664534"/>
    </source>
</evidence>
<proteinExistence type="predicted"/>
<feature type="compositionally biased region" description="Basic and acidic residues" evidence="1">
    <location>
        <begin position="16"/>
        <end position="25"/>
    </location>
</feature>
<feature type="compositionally biased region" description="Polar residues" evidence="1">
    <location>
        <begin position="1"/>
        <end position="10"/>
    </location>
</feature>
<feature type="transmembrane region" description="Helical" evidence="2">
    <location>
        <begin position="283"/>
        <end position="304"/>
    </location>
</feature>
<keyword evidence="2" id="KW-0472">Membrane</keyword>